<dbReference type="AlphaFoldDB" id="A0A0D6P768"/>
<name>A0A0D6P768_9PROT</name>
<dbReference type="Proteomes" id="UP000032680">
    <property type="component" value="Unassembled WGS sequence"/>
</dbReference>
<comment type="caution">
    <text evidence="1">The sequence shown here is derived from an EMBL/GenBank/DDBJ whole genome shotgun (WGS) entry which is preliminary data.</text>
</comment>
<evidence type="ECO:0000313" key="2">
    <source>
        <dbReference type="Proteomes" id="UP000032680"/>
    </source>
</evidence>
<dbReference type="InterPro" id="IPR036590">
    <property type="entry name" value="SRAP-like"/>
</dbReference>
<evidence type="ECO:0000313" key="1">
    <source>
        <dbReference type="EMBL" id="GAN77532.1"/>
    </source>
</evidence>
<accession>A0A0D6P768</accession>
<reference evidence="1 2" key="1">
    <citation type="submission" date="2012-11" db="EMBL/GenBank/DDBJ databases">
        <title>Whole genome sequence of Acidisphaera rubrifaciens HS-AP3.</title>
        <authorList>
            <person name="Azuma Y."/>
            <person name="Higashiura N."/>
            <person name="Hirakawa H."/>
            <person name="Matsushita K."/>
        </authorList>
    </citation>
    <scope>NUCLEOTIDE SEQUENCE [LARGE SCALE GENOMIC DNA]</scope>
    <source>
        <strain evidence="1 2">HS-AP3</strain>
    </source>
</reference>
<protein>
    <submittedName>
        <fullName evidence="1">Uncharacterized protein</fullName>
    </submittedName>
</protein>
<proteinExistence type="predicted"/>
<gene>
    <name evidence="1" type="ORF">Asru_0359_05</name>
</gene>
<sequence>MFHPKAMPVVLTEPDEIETCLTAPWQEAAALQRPLPDGRLRVVARGRKDDGADAPAGP</sequence>
<dbReference type="EMBL" id="BANB01000359">
    <property type="protein sequence ID" value="GAN77532.1"/>
    <property type="molecule type" value="Genomic_DNA"/>
</dbReference>
<keyword evidence="2" id="KW-1185">Reference proteome</keyword>
<dbReference type="SUPFAM" id="SSF143081">
    <property type="entry name" value="BB1717-like"/>
    <property type="match status" value="1"/>
</dbReference>
<organism evidence="1 2">
    <name type="scientific">Acidisphaera rubrifaciens HS-AP3</name>
    <dbReference type="NCBI Taxonomy" id="1231350"/>
    <lineage>
        <taxon>Bacteria</taxon>
        <taxon>Pseudomonadati</taxon>
        <taxon>Pseudomonadota</taxon>
        <taxon>Alphaproteobacteria</taxon>
        <taxon>Acetobacterales</taxon>
        <taxon>Acetobacteraceae</taxon>
        <taxon>Acidisphaera</taxon>
    </lineage>
</organism>